<protein>
    <submittedName>
        <fullName evidence="2">Uncharacterized protein</fullName>
    </submittedName>
</protein>
<gene>
    <name evidence="2" type="ORF">IF1G_10530</name>
</gene>
<organism evidence="2 3">
    <name type="scientific">Cordyceps javanica</name>
    <dbReference type="NCBI Taxonomy" id="43265"/>
    <lineage>
        <taxon>Eukaryota</taxon>
        <taxon>Fungi</taxon>
        <taxon>Dikarya</taxon>
        <taxon>Ascomycota</taxon>
        <taxon>Pezizomycotina</taxon>
        <taxon>Sordariomycetes</taxon>
        <taxon>Hypocreomycetidae</taxon>
        <taxon>Hypocreales</taxon>
        <taxon>Cordycipitaceae</taxon>
        <taxon>Cordyceps</taxon>
    </lineage>
</organism>
<evidence type="ECO:0000313" key="2">
    <source>
        <dbReference type="EMBL" id="TQV90787.1"/>
    </source>
</evidence>
<dbReference type="Proteomes" id="UP000315783">
    <property type="component" value="Unassembled WGS sequence"/>
</dbReference>
<name>A0A545UMU2_9HYPO</name>
<keyword evidence="3" id="KW-1185">Reference proteome</keyword>
<comment type="caution">
    <text evidence="2">The sequence shown here is derived from an EMBL/GenBank/DDBJ whole genome shotgun (WGS) entry which is preliminary data.</text>
</comment>
<dbReference type="AlphaFoldDB" id="A0A545UMU2"/>
<feature type="region of interest" description="Disordered" evidence="1">
    <location>
        <begin position="230"/>
        <end position="446"/>
    </location>
</feature>
<accession>A0A545UMU2</accession>
<sequence>MAVKKVSFHWEATDAPDSGLEDITFPMSMHKAPHETGYYFEQAIAFEDIPQEMDRDLVVYTGLQPRKDENGKSSVHAVFSSFFPGTTTTNNNCRDTANNGPGVSCAIDVQSSYDDEYHLHVKHVNQSTYIGTLIDHKSAQSWPMGSFVLPNGVGRMKGATGFVELHNESDYDCSEYPYTAVTFGTPFTSTKGVKISLNDPHRGKDCNDSMPWHATGLDDGMLEITIGKNGTSDNAIGETSASATAIKDTEARTLRRAVSREPLPPTRKRAHYPRQHGQAGNPSWDGPSPNPDWDGPSPNPSWDGPSSNPSWDGPSSNPSWDGPKPNPNWDGPKPNPDWDGPMQNPGMDGPMQNPGMDEPMQNPGMENPGMDGPMQNPGMENPGMDEPMQNPGMQNPGMQNPGMDESMQNPGMDEPMQNLSEDEPASSEELESEELDEPCPDDTDDE</sequence>
<dbReference type="OrthoDB" id="5576763at2759"/>
<feature type="compositionally biased region" description="Acidic residues" evidence="1">
    <location>
        <begin position="420"/>
        <end position="446"/>
    </location>
</feature>
<feature type="compositionally biased region" description="Polar residues" evidence="1">
    <location>
        <begin position="230"/>
        <end position="243"/>
    </location>
</feature>
<dbReference type="STRING" id="43265.A0A545UMU2"/>
<proteinExistence type="predicted"/>
<reference evidence="2 3" key="1">
    <citation type="journal article" date="2019" name="Appl. Microbiol. Biotechnol.">
        <title>Genome sequence of Isaria javanica and comparative genome analysis insights into family S53 peptidase evolution in fungal entomopathogens.</title>
        <authorList>
            <person name="Lin R."/>
            <person name="Zhang X."/>
            <person name="Xin B."/>
            <person name="Zou M."/>
            <person name="Gao Y."/>
            <person name="Qin F."/>
            <person name="Hu Q."/>
            <person name="Xie B."/>
            <person name="Cheng X."/>
        </authorList>
    </citation>
    <scope>NUCLEOTIDE SEQUENCE [LARGE SCALE GENOMIC DNA]</scope>
    <source>
        <strain evidence="2 3">IJ1G</strain>
    </source>
</reference>
<evidence type="ECO:0000256" key="1">
    <source>
        <dbReference type="SAM" id="MobiDB-lite"/>
    </source>
</evidence>
<feature type="compositionally biased region" description="Polar residues" evidence="1">
    <location>
        <begin position="304"/>
        <end position="319"/>
    </location>
</feature>
<dbReference type="EMBL" id="SPUK01000023">
    <property type="protein sequence ID" value="TQV90787.1"/>
    <property type="molecule type" value="Genomic_DNA"/>
</dbReference>
<evidence type="ECO:0000313" key="3">
    <source>
        <dbReference type="Proteomes" id="UP000315783"/>
    </source>
</evidence>